<dbReference type="AlphaFoldDB" id="A0AAV4EIV1"/>
<gene>
    <name evidence="1" type="ORF">ElyMa_005412900</name>
</gene>
<evidence type="ECO:0000313" key="2">
    <source>
        <dbReference type="Proteomes" id="UP000762676"/>
    </source>
</evidence>
<feature type="non-terminal residue" evidence="1">
    <location>
        <position position="1"/>
    </location>
</feature>
<dbReference type="EMBL" id="BMAT01010782">
    <property type="protein sequence ID" value="GFR60655.1"/>
    <property type="molecule type" value="Genomic_DNA"/>
</dbReference>
<accession>A0AAV4EIV1</accession>
<comment type="caution">
    <text evidence="1">The sequence shown here is derived from an EMBL/GenBank/DDBJ whole genome shotgun (WGS) entry which is preliminary data.</text>
</comment>
<reference evidence="1 2" key="1">
    <citation type="journal article" date="2021" name="Elife">
        <title>Chloroplast acquisition without the gene transfer in kleptoplastic sea slugs, Plakobranchus ocellatus.</title>
        <authorList>
            <person name="Maeda T."/>
            <person name="Takahashi S."/>
            <person name="Yoshida T."/>
            <person name="Shimamura S."/>
            <person name="Takaki Y."/>
            <person name="Nagai Y."/>
            <person name="Toyoda A."/>
            <person name="Suzuki Y."/>
            <person name="Arimoto A."/>
            <person name="Ishii H."/>
            <person name="Satoh N."/>
            <person name="Nishiyama T."/>
            <person name="Hasebe M."/>
            <person name="Maruyama T."/>
            <person name="Minagawa J."/>
            <person name="Obokata J."/>
            <person name="Shigenobu S."/>
        </authorList>
    </citation>
    <scope>NUCLEOTIDE SEQUENCE [LARGE SCALE GENOMIC DNA]</scope>
</reference>
<organism evidence="1 2">
    <name type="scientific">Elysia marginata</name>
    <dbReference type="NCBI Taxonomy" id="1093978"/>
    <lineage>
        <taxon>Eukaryota</taxon>
        <taxon>Metazoa</taxon>
        <taxon>Spiralia</taxon>
        <taxon>Lophotrochozoa</taxon>
        <taxon>Mollusca</taxon>
        <taxon>Gastropoda</taxon>
        <taxon>Heterobranchia</taxon>
        <taxon>Euthyneura</taxon>
        <taxon>Panpulmonata</taxon>
        <taxon>Sacoglossa</taxon>
        <taxon>Placobranchoidea</taxon>
        <taxon>Plakobranchidae</taxon>
        <taxon>Elysia</taxon>
    </lineage>
</organism>
<sequence length="91" mass="10082">STARNVIEEISFKLRGVSNVSEEISLKDRGVSNVINSEVISETALWTIDSVLPHCDVRSACVHHTLSHYSDIGPTRLNTKSTMPDTRRISC</sequence>
<name>A0AAV4EIV1_9GAST</name>
<evidence type="ECO:0000313" key="1">
    <source>
        <dbReference type="EMBL" id="GFR60655.1"/>
    </source>
</evidence>
<proteinExistence type="predicted"/>
<keyword evidence="2" id="KW-1185">Reference proteome</keyword>
<dbReference type="Proteomes" id="UP000762676">
    <property type="component" value="Unassembled WGS sequence"/>
</dbReference>
<protein>
    <submittedName>
        <fullName evidence="1">Uncharacterized protein</fullName>
    </submittedName>
</protein>